<dbReference type="STRING" id="229921.ADN01_08790"/>
<dbReference type="GO" id="GO:0016791">
    <property type="term" value="F:phosphatase activity"/>
    <property type="evidence" value="ECO:0007669"/>
    <property type="project" value="TreeGrafter"/>
</dbReference>
<keyword evidence="2" id="KW-0175">Coiled coil</keyword>
<proteinExistence type="predicted"/>
<evidence type="ECO:0000256" key="3">
    <source>
        <dbReference type="SAM" id="Phobius"/>
    </source>
</evidence>
<dbReference type="Pfam" id="PF20969">
    <property type="entry name" value="MASE11"/>
    <property type="match status" value="1"/>
</dbReference>
<dbReference type="OrthoDB" id="153145at2"/>
<gene>
    <name evidence="5" type="ORF">ADN01_08790</name>
</gene>
<dbReference type="InterPro" id="IPR052016">
    <property type="entry name" value="Bact_Sigma-Reg"/>
</dbReference>
<keyword evidence="6" id="KW-1185">Reference proteome</keyword>
<feature type="transmembrane region" description="Helical" evidence="3">
    <location>
        <begin position="59"/>
        <end position="79"/>
    </location>
</feature>
<keyword evidence="1" id="KW-0378">Hydrolase</keyword>
<evidence type="ECO:0000259" key="4">
    <source>
        <dbReference type="SMART" id="SM00065"/>
    </source>
</evidence>
<feature type="coiled-coil region" evidence="2">
    <location>
        <begin position="201"/>
        <end position="228"/>
    </location>
</feature>
<evidence type="ECO:0000313" key="5">
    <source>
        <dbReference type="EMBL" id="KPL82992.1"/>
    </source>
</evidence>
<keyword evidence="3" id="KW-1133">Transmembrane helix</keyword>
<evidence type="ECO:0000256" key="1">
    <source>
        <dbReference type="ARBA" id="ARBA00022801"/>
    </source>
</evidence>
<dbReference type="RefSeq" id="WP_062418220.1">
    <property type="nucleotide sequence ID" value="NZ_DF967974.1"/>
</dbReference>
<dbReference type="PANTHER" id="PTHR43156:SF2">
    <property type="entry name" value="STAGE II SPORULATION PROTEIN E"/>
    <property type="match status" value="1"/>
</dbReference>
<keyword evidence="3" id="KW-0472">Membrane</keyword>
<sequence length="577" mass="64350">MSMGFLQNTNPAHTPAGVDPQNTLMVFRERVLQSILLGMVVVGTVAYVGAMSAIIQRQIWAAVIIYTLCYITLITLAFWRSLNYYLRAVLFLVVLSVLAFTSLTQFGMSGIGRLLLLPIPVLGALTLGITGGILTTLLASLGHFIIGVLMVNGNIPAPSIQIQANAARISDWNTSSLIFLLVAALMIFGLNLLFGNLDRSMKEQARLAKDLAEERDTLDQRVDERTNQIRRREAELFAASRLAHEIATSENLDDLLDKSADMIRDTFGFYHAGIFLLDEKKEYAVLRSATGEAGRIMLARNHRLKVGEVGIVGYVVSRGEPRITMDVLQDSFHFKNPILPETRAEMAIPMRMGSEIMGALDVQSTQPNAFTTDDIRMFQTIADQLAIAIDKARLVQKLQASIEEMEKSYRQTTRQGWQSYVRASRRHYSFRYNQQALEAGVLETPEVHEARRQNQLVVKTIPAEQPDQNPVSVIAVPIKLRQEVIGVLDIRVQAETVSKELLELLEVTSNRLALALENARLVETVQIRVDRERLVSEISNRVRASTDVDGILRTTAAELGRRLGVSEVVVQLRSDEQ</sequence>
<keyword evidence="3" id="KW-0812">Transmembrane</keyword>
<dbReference type="InterPro" id="IPR048437">
    <property type="entry name" value="MASE11"/>
</dbReference>
<name>A0A0P6YKI2_9CHLR</name>
<dbReference type="Proteomes" id="UP000050501">
    <property type="component" value="Unassembled WGS sequence"/>
</dbReference>
<feature type="transmembrane region" description="Helical" evidence="3">
    <location>
        <begin position="177"/>
        <end position="197"/>
    </location>
</feature>
<feature type="transmembrane region" description="Helical" evidence="3">
    <location>
        <begin position="85"/>
        <end position="103"/>
    </location>
</feature>
<accession>A0A0P6YKI2</accession>
<dbReference type="InterPro" id="IPR029016">
    <property type="entry name" value="GAF-like_dom_sf"/>
</dbReference>
<feature type="domain" description="GAF" evidence="4">
    <location>
        <begin position="400"/>
        <end position="526"/>
    </location>
</feature>
<organism evidence="5 6">
    <name type="scientific">Levilinea saccharolytica</name>
    <dbReference type="NCBI Taxonomy" id="229921"/>
    <lineage>
        <taxon>Bacteria</taxon>
        <taxon>Bacillati</taxon>
        <taxon>Chloroflexota</taxon>
        <taxon>Anaerolineae</taxon>
        <taxon>Anaerolineales</taxon>
        <taxon>Anaerolineaceae</taxon>
        <taxon>Levilinea</taxon>
    </lineage>
</organism>
<dbReference type="Gene3D" id="3.30.450.40">
    <property type="match status" value="3"/>
</dbReference>
<dbReference type="Pfam" id="PF01590">
    <property type="entry name" value="GAF"/>
    <property type="match status" value="1"/>
</dbReference>
<reference evidence="5 6" key="1">
    <citation type="submission" date="2015-07" db="EMBL/GenBank/DDBJ databases">
        <title>Genome sequence of Levilinea saccharolytica DSM 16555.</title>
        <authorList>
            <person name="Hemp J."/>
            <person name="Ward L.M."/>
            <person name="Pace L.A."/>
            <person name="Fischer W.W."/>
        </authorList>
    </citation>
    <scope>NUCLEOTIDE SEQUENCE [LARGE SCALE GENOMIC DNA]</scope>
    <source>
        <strain evidence="5 6">KIBI-1</strain>
    </source>
</reference>
<dbReference type="EMBL" id="LGCM01000033">
    <property type="protein sequence ID" value="KPL82992.1"/>
    <property type="molecule type" value="Genomic_DNA"/>
</dbReference>
<dbReference type="SMART" id="SM00065">
    <property type="entry name" value="GAF"/>
    <property type="match status" value="2"/>
</dbReference>
<protein>
    <recommendedName>
        <fullName evidence="4">GAF domain-containing protein</fullName>
    </recommendedName>
</protein>
<evidence type="ECO:0000256" key="2">
    <source>
        <dbReference type="SAM" id="Coils"/>
    </source>
</evidence>
<dbReference type="InterPro" id="IPR003018">
    <property type="entry name" value="GAF"/>
</dbReference>
<dbReference type="AlphaFoldDB" id="A0A0P6YKI2"/>
<feature type="domain" description="GAF" evidence="4">
    <location>
        <begin position="251"/>
        <end position="399"/>
    </location>
</feature>
<dbReference type="PANTHER" id="PTHR43156">
    <property type="entry name" value="STAGE II SPORULATION PROTEIN E-RELATED"/>
    <property type="match status" value="1"/>
</dbReference>
<dbReference type="Pfam" id="PF13185">
    <property type="entry name" value="GAF_2"/>
    <property type="match status" value="1"/>
</dbReference>
<comment type="caution">
    <text evidence="5">The sequence shown here is derived from an EMBL/GenBank/DDBJ whole genome shotgun (WGS) entry which is preliminary data.</text>
</comment>
<feature type="transmembrane region" description="Helical" evidence="3">
    <location>
        <begin position="31"/>
        <end position="50"/>
    </location>
</feature>
<feature type="transmembrane region" description="Helical" evidence="3">
    <location>
        <begin position="115"/>
        <end position="146"/>
    </location>
</feature>
<dbReference type="SUPFAM" id="SSF55781">
    <property type="entry name" value="GAF domain-like"/>
    <property type="match status" value="3"/>
</dbReference>
<evidence type="ECO:0000313" key="6">
    <source>
        <dbReference type="Proteomes" id="UP000050501"/>
    </source>
</evidence>